<gene>
    <name evidence="2" type="ORF">AB675_2453</name>
</gene>
<dbReference type="PANTHER" id="PTHR33840">
    <property type="match status" value="1"/>
</dbReference>
<dbReference type="GeneID" id="28734306"/>
<reference evidence="2 3" key="1">
    <citation type="submission" date="2015-06" db="EMBL/GenBank/DDBJ databases">
        <title>Draft genome of the ant-associated black yeast Phialophora attae CBS 131958.</title>
        <authorList>
            <person name="Moreno L.F."/>
            <person name="Stielow B.J."/>
            <person name="de Hoog S."/>
            <person name="Vicente V.A."/>
            <person name="Weiss V.A."/>
            <person name="de Vries M."/>
            <person name="Cruz L.M."/>
            <person name="Souza E.M."/>
        </authorList>
    </citation>
    <scope>NUCLEOTIDE SEQUENCE [LARGE SCALE GENOMIC DNA]</scope>
    <source>
        <strain evidence="2 3">CBS 131958</strain>
    </source>
</reference>
<dbReference type="RefSeq" id="XP_018004991.1">
    <property type="nucleotide sequence ID" value="XM_018142426.1"/>
</dbReference>
<evidence type="ECO:0000313" key="3">
    <source>
        <dbReference type="Proteomes" id="UP000038010"/>
    </source>
</evidence>
<dbReference type="PANTHER" id="PTHR33840:SF1">
    <property type="entry name" value="TLE1 PHOSPHOLIPASE DOMAIN-CONTAINING PROTEIN"/>
    <property type="match status" value="1"/>
</dbReference>
<evidence type="ECO:0000259" key="1">
    <source>
        <dbReference type="Pfam" id="PF09994"/>
    </source>
</evidence>
<dbReference type="Proteomes" id="UP000038010">
    <property type="component" value="Unassembled WGS sequence"/>
</dbReference>
<dbReference type="VEuPathDB" id="FungiDB:AB675_2453"/>
<dbReference type="EMBL" id="LFJN01000002">
    <property type="protein sequence ID" value="KPI45028.1"/>
    <property type="molecule type" value="Genomic_DNA"/>
</dbReference>
<dbReference type="STRING" id="1664694.A0A0N0NRF3"/>
<organism evidence="2 3">
    <name type="scientific">Cyphellophora attinorum</name>
    <dbReference type="NCBI Taxonomy" id="1664694"/>
    <lineage>
        <taxon>Eukaryota</taxon>
        <taxon>Fungi</taxon>
        <taxon>Dikarya</taxon>
        <taxon>Ascomycota</taxon>
        <taxon>Pezizomycotina</taxon>
        <taxon>Eurotiomycetes</taxon>
        <taxon>Chaetothyriomycetidae</taxon>
        <taxon>Chaetothyriales</taxon>
        <taxon>Cyphellophoraceae</taxon>
        <taxon>Cyphellophora</taxon>
    </lineage>
</organism>
<sequence>MSSTTDGIANGAASNIVRERKRLIVLCDGTWVDSNSIDKVKYPTNVTRFARCIKAKDIYTDPHGHAHELPQIVYYLPGVGSVSGTSLRGGLYGSGVSATVRSAYAFLAHNYDIGDEIFFFGFSRGAYIARSIAGLVTSLGLLTKKGMDHFPLVYQRYYDHEAHTTTQGPEKGLAGADCKGRSKIVGVWDTVGFHAAGLFEEKIEFRNCELSPRVESAYHALALDERREPFRPTVWRVPSKESIDAAFPPAKGGRPFVQDMQQVWFSGRHSDIGGGLDDPRLSDITLAWMIAQCAKKGKLAFTDLDTPDDYLIDSAKTPKALTDEEAVPWATAQGQANEPPWYEKAYRAFISADRKPLIYMDEERRDVEADQATTNEYIHRSIRDRNLDGKGKGEVWKANALAGGKLDGEGRYLLARDTRKGLPMAPKVERDVVGADGKVEKQDVEAYFRGRVVKIMSADAGSESISEIASEVENMRME</sequence>
<dbReference type="AlphaFoldDB" id="A0A0N0NRF3"/>
<dbReference type="InterPro" id="IPR029058">
    <property type="entry name" value="AB_hydrolase_fold"/>
</dbReference>
<accession>A0A0N0NRF3</accession>
<name>A0A0N0NRF3_9EURO</name>
<proteinExistence type="predicted"/>
<feature type="domain" description="T6SS Phospholipase effector Tle1-like catalytic" evidence="1">
    <location>
        <begin position="21"/>
        <end position="292"/>
    </location>
</feature>
<protein>
    <recommendedName>
        <fullName evidence="1">T6SS Phospholipase effector Tle1-like catalytic domain-containing protein</fullName>
    </recommendedName>
</protein>
<evidence type="ECO:0000313" key="2">
    <source>
        <dbReference type="EMBL" id="KPI45028.1"/>
    </source>
</evidence>
<dbReference type="SUPFAM" id="SSF53474">
    <property type="entry name" value="alpha/beta-Hydrolases"/>
    <property type="match status" value="1"/>
</dbReference>
<dbReference type="InterPro" id="IPR018712">
    <property type="entry name" value="Tle1-like_cat"/>
</dbReference>
<dbReference type="OrthoDB" id="3057168at2759"/>
<comment type="caution">
    <text evidence="2">The sequence shown here is derived from an EMBL/GenBank/DDBJ whole genome shotgun (WGS) entry which is preliminary data.</text>
</comment>
<dbReference type="Pfam" id="PF09994">
    <property type="entry name" value="T6SS_Tle1-like_cat"/>
    <property type="match status" value="1"/>
</dbReference>
<keyword evidence="3" id="KW-1185">Reference proteome</keyword>